<organism evidence="7 9">
    <name type="scientific">Didymodactylos carnosus</name>
    <dbReference type="NCBI Taxonomy" id="1234261"/>
    <lineage>
        <taxon>Eukaryota</taxon>
        <taxon>Metazoa</taxon>
        <taxon>Spiralia</taxon>
        <taxon>Gnathifera</taxon>
        <taxon>Rotifera</taxon>
        <taxon>Eurotatoria</taxon>
        <taxon>Bdelloidea</taxon>
        <taxon>Philodinida</taxon>
        <taxon>Philodinidae</taxon>
        <taxon>Didymodactylos</taxon>
    </lineage>
</organism>
<reference evidence="7" key="1">
    <citation type="submission" date="2021-02" db="EMBL/GenBank/DDBJ databases">
        <authorList>
            <person name="Nowell W R."/>
        </authorList>
    </citation>
    <scope>NUCLEOTIDE SEQUENCE</scope>
</reference>
<feature type="compositionally biased region" description="Basic and acidic residues" evidence="5">
    <location>
        <begin position="177"/>
        <end position="188"/>
    </location>
</feature>
<sequence length="460" mass="51889">MLRNPPHNLPPDFNQNFASFSLGAGQSNYGQFQEQRPAGTYSTNLSMMPWQTPEDLQQTYQHGHPIVRQFNNSVIDDYYKKFLRPITDYVAIPTNGQPTYVYQNLTTNGQLTSVQQTADQSNGYQNPVSQLVQAQKPTDYVEEKKHKKKHKKKSSSKLNGELKTEETSNNTLSIADQKQETTDQDKQSETLTVKNASDTHHTDRSSSKKKSSSSKSHKRSSSGPIPQHTSSAANPIQTQHSQPQQVEYQQQVPPAQQFRYQPPIDPFQKMRHIVQPTAPPTVNYGPSQASLPMKNEMNPVVYFEIEIDDDPRGRLVMELFQHALPRTAQNFLALTTNQLGYGYRLSYFHRIIPGFMAQAGDFERSDGTGGYSIYGDKFEDEGFMFRHDRPGLLSMANSGPHTNGSQFFVTFVPCPHLDNKHVVFGQLIQGFHLLKDLEMSGSDGGEVTREVKIADSGRLQ</sequence>
<dbReference type="PROSITE" id="PS50072">
    <property type="entry name" value="CSA_PPIASE_2"/>
    <property type="match status" value="1"/>
</dbReference>
<dbReference type="EMBL" id="CAJOBC010009370">
    <property type="protein sequence ID" value="CAF3986124.1"/>
    <property type="molecule type" value="Genomic_DNA"/>
</dbReference>
<feature type="compositionally biased region" description="Polar residues" evidence="5">
    <location>
        <begin position="223"/>
        <end position="238"/>
    </location>
</feature>
<dbReference type="Pfam" id="PF00160">
    <property type="entry name" value="Pro_isomerase"/>
    <property type="match status" value="1"/>
</dbReference>
<feature type="domain" description="PPIase cyclophilin-type" evidence="6">
    <location>
        <begin position="302"/>
        <end position="458"/>
    </location>
</feature>
<evidence type="ECO:0000256" key="5">
    <source>
        <dbReference type="SAM" id="MobiDB-lite"/>
    </source>
</evidence>
<proteinExistence type="predicted"/>
<keyword evidence="3" id="KW-0697">Rotamase</keyword>
<dbReference type="PANTHER" id="PTHR11071">
    <property type="entry name" value="PEPTIDYL-PROLYL CIS-TRANS ISOMERASE"/>
    <property type="match status" value="1"/>
</dbReference>
<evidence type="ECO:0000259" key="6">
    <source>
        <dbReference type="PROSITE" id="PS50072"/>
    </source>
</evidence>
<dbReference type="GO" id="GO:0005737">
    <property type="term" value="C:cytoplasm"/>
    <property type="evidence" value="ECO:0007669"/>
    <property type="project" value="TreeGrafter"/>
</dbReference>
<evidence type="ECO:0000256" key="2">
    <source>
        <dbReference type="ARBA" id="ARBA00013194"/>
    </source>
</evidence>
<keyword evidence="9" id="KW-1185">Reference proteome</keyword>
<name>A0A814Y0P1_9BILA</name>
<dbReference type="GO" id="GO:0003755">
    <property type="term" value="F:peptidyl-prolyl cis-trans isomerase activity"/>
    <property type="evidence" value="ECO:0007669"/>
    <property type="project" value="UniProtKB-KW"/>
</dbReference>
<dbReference type="InterPro" id="IPR002130">
    <property type="entry name" value="Cyclophilin-type_PPIase_dom"/>
</dbReference>
<dbReference type="AlphaFoldDB" id="A0A814Y0P1"/>
<gene>
    <name evidence="7" type="ORF">GPM918_LOCUS24778</name>
    <name evidence="8" type="ORF">SRO942_LOCUS24781</name>
</gene>
<evidence type="ECO:0000256" key="3">
    <source>
        <dbReference type="ARBA" id="ARBA00023110"/>
    </source>
</evidence>
<feature type="compositionally biased region" description="Basic residues" evidence="5">
    <location>
        <begin position="145"/>
        <end position="155"/>
    </location>
</feature>
<dbReference type="GO" id="GO:0016018">
    <property type="term" value="F:cyclosporin A binding"/>
    <property type="evidence" value="ECO:0007669"/>
    <property type="project" value="TreeGrafter"/>
</dbReference>
<dbReference type="SUPFAM" id="SSF50891">
    <property type="entry name" value="Cyclophilin-like"/>
    <property type="match status" value="1"/>
</dbReference>
<dbReference type="EMBL" id="CAJNOQ010009367">
    <property type="protein sequence ID" value="CAF1222850.1"/>
    <property type="molecule type" value="Genomic_DNA"/>
</dbReference>
<protein>
    <recommendedName>
        <fullName evidence="2">peptidylprolyl isomerase</fullName>
        <ecNumber evidence="2">5.2.1.8</ecNumber>
    </recommendedName>
</protein>
<feature type="region of interest" description="Disordered" evidence="5">
    <location>
        <begin position="133"/>
        <end position="252"/>
    </location>
</feature>
<dbReference type="Proteomes" id="UP000663829">
    <property type="component" value="Unassembled WGS sequence"/>
</dbReference>
<feature type="compositionally biased region" description="Low complexity" evidence="5">
    <location>
        <begin position="239"/>
        <end position="252"/>
    </location>
</feature>
<dbReference type="PRINTS" id="PR00153">
    <property type="entry name" value="CSAPPISMRASE"/>
</dbReference>
<dbReference type="InterPro" id="IPR020892">
    <property type="entry name" value="Cyclophilin-type_PPIase_CS"/>
</dbReference>
<dbReference type="FunFam" id="2.40.100.10:FF:000025">
    <property type="entry name" value="Peptidyl-prolyl cis-trans isomerase CYP19-2"/>
    <property type="match status" value="1"/>
</dbReference>
<dbReference type="Gene3D" id="2.40.100.10">
    <property type="entry name" value="Cyclophilin-like"/>
    <property type="match status" value="1"/>
</dbReference>
<comment type="caution">
    <text evidence="7">The sequence shown here is derived from an EMBL/GenBank/DDBJ whole genome shotgun (WGS) entry which is preliminary data.</text>
</comment>
<dbReference type="InterPro" id="IPR029000">
    <property type="entry name" value="Cyclophilin-like_dom_sf"/>
</dbReference>
<feature type="compositionally biased region" description="Basic residues" evidence="5">
    <location>
        <begin position="207"/>
        <end position="220"/>
    </location>
</feature>
<dbReference type="Proteomes" id="UP000681722">
    <property type="component" value="Unassembled WGS sequence"/>
</dbReference>
<evidence type="ECO:0000313" key="8">
    <source>
        <dbReference type="EMBL" id="CAF3986124.1"/>
    </source>
</evidence>
<dbReference type="PANTHER" id="PTHR11071:SF561">
    <property type="entry name" value="PEPTIDYL-PROLYL CIS-TRANS ISOMERASE D-RELATED"/>
    <property type="match status" value="1"/>
</dbReference>
<dbReference type="OrthoDB" id="10016501at2759"/>
<keyword evidence="4" id="KW-0413">Isomerase</keyword>
<accession>A0A814Y0P1</accession>
<evidence type="ECO:0000256" key="1">
    <source>
        <dbReference type="ARBA" id="ARBA00000971"/>
    </source>
</evidence>
<evidence type="ECO:0000256" key="4">
    <source>
        <dbReference type="ARBA" id="ARBA00023235"/>
    </source>
</evidence>
<feature type="compositionally biased region" description="Basic and acidic residues" evidence="5">
    <location>
        <begin position="197"/>
        <end position="206"/>
    </location>
</feature>
<comment type="catalytic activity">
    <reaction evidence="1">
        <text>[protein]-peptidylproline (omega=180) = [protein]-peptidylproline (omega=0)</text>
        <dbReference type="Rhea" id="RHEA:16237"/>
        <dbReference type="Rhea" id="RHEA-COMP:10747"/>
        <dbReference type="Rhea" id="RHEA-COMP:10748"/>
        <dbReference type="ChEBI" id="CHEBI:83833"/>
        <dbReference type="ChEBI" id="CHEBI:83834"/>
        <dbReference type="EC" id="5.2.1.8"/>
    </reaction>
</comment>
<dbReference type="EC" id="5.2.1.8" evidence="2"/>
<dbReference type="PROSITE" id="PS00170">
    <property type="entry name" value="CSA_PPIASE_1"/>
    <property type="match status" value="1"/>
</dbReference>
<evidence type="ECO:0000313" key="9">
    <source>
        <dbReference type="Proteomes" id="UP000663829"/>
    </source>
</evidence>
<evidence type="ECO:0000313" key="7">
    <source>
        <dbReference type="EMBL" id="CAF1222850.1"/>
    </source>
</evidence>
<dbReference type="GO" id="GO:0006457">
    <property type="term" value="P:protein folding"/>
    <property type="evidence" value="ECO:0007669"/>
    <property type="project" value="InterPro"/>
</dbReference>